<evidence type="ECO:0000256" key="7">
    <source>
        <dbReference type="ARBA" id="ARBA00023136"/>
    </source>
</evidence>
<feature type="transmembrane region" description="Helical" evidence="8">
    <location>
        <begin position="20"/>
        <end position="40"/>
    </location>
</feature>
<comment type="caution">
    <text evidence="9">The sequence shown here is derived from an EMBL/GenBank/DDBJ whole genome shotgun (WGS) entry which is preliminary data.</text>
</comment>
<keyword evidence="3 8" id="KW-0812">Transmembrane</keyword>
<dbReference type="Pfam" id="PF02466">
    <property type="entry name" value="Tim17"/>
    <property type="match status" value="1"/>
</dbReference>
<dbReference type="GO" id="GO:0045039">
    <property type="term" value="P:protein insertion into mitochondrial inner membrane"/>
    <property type="evidence" value="ECO:0007669"/>
    <property type="project" value="InterPro"/>
</dbReference>
<evidence type="ECO:0000256" key="4">
    <source>
        <dbReference type="ARBA" id="ARBA00022792"/>
    </source>
</evidence>
<accession>A0AAV1RMP5</accession>
<evidence type="ECO:0000313" key="9">
    <source>
        <dbReference type="EMBL" id="CAK7337996.1"/>
    </source>
</evidence>
<dbReference type="AlphaFoldDB" id="A0AAV1RMP5"/>
<keyword evidence="4" id="KW-0999">Mitochondrion inner membrane</keyword>
<organism evidence="9 10">
    <name type="scientific">Dovyalis caffra</name>
    <dbReference type="NCBI Taxonomy" id="77055"/>
    <lineage>
        <taxon>Eukaryota</taxon>
        <taxon>Viridiplantae</taxon>
        <taxon>Streptophyta</taxon>
        <taxon>Embryophyta</taxon>
        <taxon>Tracheophyta</taxon>
        <taxon>Spermatophyta</taxon>
        <taxon>Magnoliopsida</taxon>
        <taxon>eudicotyledons</taxon>
        <taxon>Gunneridae</taxon>
        <taxon>Pentapetalae</taxon>
        <taxon>rosids</taxon>
        <taxon>fabids</taxon>
        <taxon>Malpighiales</taxon>
        <taxon>Salicaceae</taxon>
        <taxon>Flacourtieae</taxon>
        <taxon>Dovyalis</taxon>
    </lineage>
</organism>
<dbReference type="GO" id="GO:0042721">
    <property type="term" value="C:TIM22 mitochondrial import inner membrane insertion complex"/>
    <property type="evidence" value="ECO:0007669"/>
    <property type="project" value="InterPro"/>
</dbReference>
<sequence length="94" mass="9977">MPTIEEVRAQEVWNNRAVCNVASGVMGVMVLVFSAAEYVVEKARAKLDTTNIIIIGCVTGGTMPAKGVSKAACVGCVGFAAFSILIEKFLDRHT</sequence>
<evidence type="ECO:0000256" key="5">
    <source>
        <dbReference type="ARBA" id="ARBA00022989"/>
    </source>
</evidence>
<protein>
    <submittedName>
        <fullName evidence="9">Uncharacterized protein</fullName>
    </submittedName>
</protein>
<keyword evidence="7 8" id="KW-0472">Membrane</keyword>
<evidence type="ECO:0000256" key="3">
    <source>
        <dbReference type="ARBA" id="ARBA00022692"/>
    </source>
</evidence>
<evidence type="ECO:0000256" key="1">
    <source>
        <dbReference type="ARBA" id="ARBA00004448"/>
    </source>
</evidence>
<dbReference type="GO" id="GO:0030943">
    <property type="term" value="F:mitochondrion targeting sequence binding"/>
    <property type="evidence" value="ECO:0007669"/>
    <property type="project" value="TreeGrafter"/>
</dbReference>
<comment type="similarity">
    <text evidence="2">Belongs to the Tim17/Tim22/Tim23 family.</text>
</comment>
<comment type="subcellular location">
    <subcellularLocation>
        <location evidence="1">Mitochondrion inner membrane</location>
        <topology evidence="1">Multi-pass membrane protein</topology>
    </subcellularLocation>
</comment>
<evidence type="ECO:0000256" key="6">
    <source>
        <dbReference type="ARBA" id="ARBA00023128"/>
    </source>
</evidence>
<dbReference type="Proteomes" id="UP001314170">
    <property type="component" value="Unassembled WGS sequence"/>
</dbReference>
<reference evidence="9 10" key="1">
    <citation type="submission" date="2024-01" db="EMBL/GenBank/DDBJ databases">
        <authorList>
            <person name="Waweru B."/>
        </authorList>
    </citation>
    <scope>NUCLEOTIDE SEQUENCE [LARGE SCALE GENOMIC DNA]</scope>
</reference>
<keyword evidence="6" id="KW-0496">Mitochondrion</keyword>
<evidence type="ECO:0000313" key="10">
    <source>
        <dbReference type="Proteomes" id="UP001314170"/>
    </source>
</evidence>
<dbReference type="GO" id="GO:0008320">
    <property type="term" value="F:protein transmembrane transporter activity"/>
    <property type="evidence" value="ECO:0007669"/>
    <property type="project" value="TreeGrafter"/>
</dbReference>
<dbReference type="EMBL" id="CAWUPB010001108">
    <property type="protein sequence ID" value="CAK7337996.1"/>
    <property type="molecule type" value="Genomic_DNA"/>
</dbReference>
<dbReference type="PANTHER" id="PTHR14110:SF0">
    <property type="entry name" value="MITOCHONDRIAL IMPORT INNER MEMBRANE TRANSLOCASE SUBUNIT TIM22"/>
    <property type="match status" value="1"/>
</dbReference>
<keyword evidence="10" id="KW-1185">Reference proteome</keyword>
<evidence type="ECO:0000256" key="2">
    <source>
        <dbReference type="ARBA" id="ARBA00008444"/>
    </source>
</evidence>
<keyword evidence="5 8" id="KW-1133">Transmembrane helix</keyword>
<gene>
    <name evidence="9" type="ORF">DCAF_LOCUS13037</name>
</gene>
<name>A0AAV1RMP5_9ROSI</name>
<evidence type="ECO:0000256" key="8">
    <source>
        <dbReference type="SAM" id="Phobius"/>
    </source>
</evidence>
<dbReference type="PANTHER" id="PTHR14110">
    <property type="entry name" value="MITOCHONDRIAL IMPORT INNER MEMBRANE TRANSLOCASE SUBUNIT TIM22"/>
    <property type="match status" value="1"/>
</dbReference>
<proteinExistence type="inferred from homology"/>
<dbReference type="InterPro" id="IPR039175">
    <property type="entry name" value="TIM22"/>
</dbReference>